<dbReference type="OrthoDB" id="9974725at2759"/>
<dbReference type="STRING" id="121845.A0A1S3DNH2"/>
<gene>
    <name evidence="2" type="primary">LOC103521153</name>
</gene>
<dbReference type="SUPFAM" id="SSF47473">
    <property type="entry name" value="EF-hand"/>
    <property type="match status" value="1"/>
</dbReference>
<dbReference type="PaxDb" id="121845-A0A1S3DNH2"/>
<dbReference type="Proteomes" id="UP000079169">
    <property type="component" value="Unplaced"/>
</dbReference>
<keyword evidence="1" id="KW-1185">Reference proteome</keyword>
<dbReference type="KEGG" id="dci:103521153"/>
<reference evidence="2" key="1">
    <citation type="submission" date="2025-08" db="UniProtKB">
        <authorList>
            <consortium name="RefSeq"/>
        </authorList>
    </citation>
    <scope>IDENTIFICATION</scope>
</reference>
<protein>
    <submittedName>
        <fullName evidence="2">Calexcitin-2-like</fullName>
    </submittedName>
</protein>
<dbReference type="OMA" id="SAVCISY"/>
<dbReference type="Gene3D" id="1.10.238.10">
    <property type="entry name" value="EF-hand"/>
    <property type="match status" value="1"/>
</dbReference>
<evidence type="ECO:0000313" key="1">
    <source>
        <dbReference type="Proteomes" id="UP000079169"/>
    </source>
</evidence>
<sequence length="74" mass="8264">MFTGDGCIDEDEFSAVCISYGITPAEAKEAFNKFSQNGTIEVTRNVFAKYWQEFFASEDPNAPGNFIFGKTSFE</sequence>
<name>A0A1S3DNH2_DIACI</name>
<dbReference type="RefSeq" id="XP_008484482.1">
    <property type="nucleotide sequence ID" value="XM_008486260.3"/>
</dbReference>
<dbReference type="InterPro" id="IPR011992">
    <property type="entry name" value="EF-hand-dom_pair"/>
</dbReference>
<proteinExistence type="predicted"/>
<evidence type="ECO:0000313" key="2">
    <source>
        <dbReference type="RefSeq" id="XP_008484482.1"/>
    </source>
</evidence>
<organism evidence="1 2">
    <name type="scientific">Diaphorina citri</name>
    <name type="common">Asian citrus psyllid</name>
    <dbReference type="NCBI Taxonomy" id="121845"/>
    <lineage>
        <taxon>Eukaryota</taxon>
        <taxon>Metazoa</taxon>
        <taxon>Ecdysozoa</taxon>
        <taxon>Arthropoda</taxon>
        <taxon>Hexapoda</taxon>
        <taxon>Insecta</taxon>
        <taxon>Pterygota</taxon>
        <taxon>Neoptera</taxon>
        <taxon>Paraneoptera</taxon>
        <taxon>Hemiptera</taxon>
        <taxon>Sternorrhyncha</taxon>
        <taxon>Psylloidea</taxon>
        <taxon>Psyllidae</taxon>
        <taxon>Diaphorininae</taxon>
        <taxon>Diaphorina</taxon>
    </lineage>
</organism>
<dbReference type="AlphaFoldDB" id="A0A1S3DNH2"/>
<dbReference type="GeneID" id="103521153"/>
<accession>A0A1S3DNH2</accession>